<name>A0A261XY46_9FUNG</name>
<dbReference type="GO" id="GO:0008290">
    <property type="term" value="C:F-actin capping protein complex"/>
    <property type="evidence" value="ECO:0007669"/>
    <property type="project" value="UniProtKB-UniRule"/>
</dbReference>
<dbReference type="InterPro" id="IPR042276">
    <property type="entry name" value="CapZ_alpha/beta_2"/>
</dbReference>
<dbReference type="FunFam" id="3.90.1150.210:FF:000003">
    <property type="entry name" value="F-actin-capping protein subunit alpha"/>
    <property type="match status" value="1"/>
</dbReference>
<comment type="subunit">
    <text evidence="6">Heterodimer of an alpha and a beta subunit.</text>
</comment>
<dbReference type="AlphaFoldDB" id="A0A261XY46"/>
<comment type="similarity">
    <text evidence="1 6">Belongs to the F-actin-capping protein alpha subunit family.</text>
</comment>
<evidence type="ECO:0000256" key="2">
    <source>
        <dbReference type="ARBA" id="ARBA00014038"/>
    </source>
</evidence>
<reference evidence="7 8" key="1">
    <citation type="journal article" date="2017" name="Mycologia">
        <title>Bifiguratus adelaidae, gen. et sp. nov., a new member of Mucoromycotina in endophytic and soil-dwelling habitats.</title>
        <authorList>
            <person name="Torres-Cruz T.J."/>
            <person name="Billingsley Tobias T.L."/>
            <person name="Almatruk M."/>
            <person name="Hesse C."/>
            <person name="Kuske C.R."/>
            <person name="Desiro A."/>
            <person name="Benucci G.M."/>
            <person name="Bonito G."/>
            <person name="Stajich J.E."/>
            <person name="Dunlap C."/>
            <person name="Arnold A.E."/>
            <person name="Porras-Alfaro A."/>
        </authorList>
    </citation>
    <scope>NUCLEOTIDE SEQUENCE [LARGE SCALE GENOMIC DNA]</scope>
    <source>
        <strain evidence="7 8">AZ0501</strain>
    </source>
</reference>
<dbReference type="Gene3D" id="3.30.1140.60">
    <property type="entry name" value="F-actin capping protein, alpha subunit"/>
    <property type="match status" value="1"/>
</dbReference>
<dbReference type="PROSITE" id="PS00748">
    <property type="entry name" value="F_ACTIN_CAPPING_A_1"/>
    <property type="match status" value="1"/>
</dbReference>
<gene>
    <name evidence="7" type="ORF">BZG36_03439</name>
</gene>
<dbReference type="Gene3D" id="3.90.1150.210">
    <property type="entry name" value="F-actin capping protein, beta subunit"/>
    <property type="match status" value="1"/>
</dbReference>
<dbReference type="GO" id="GO:0030036">
    <property type="term" value="P:actin cytoskeleton organization"/>
    <property type="evidence" value="ECO:0007669"/>
    <property type="project" value="TreeGrafter"/>
</dbReference>
<keyword evidence="3 6" id="KW-0117">Actin capping</keyword>
<evidence type="ECO:0000256" key="5">
    <source>
        <dbReference type="ARBA" id="ARBA00025389"/>
    </source>
</evidence>
<evidence type="ECO:0000256" key="3">
    <source>
        <dbReference type="ARBA" id="ARBA00022467"/>
    </source>
</evidence>
<keyword evidence="4 6" id="KW-0009">Actin-binding</keyword>
<dbReference type="InterPro" id="IPR042489">
    <property type="entry name" value="CapZ_alpha_1"/>
</dbReference>
<dbReference type="PANTHER" id="PTHR10653">
    <property type="entry name" value="F-ACTIN-CAPPING PROTEIN SUBUNIT ALPHA"/>
    <property type="match status" value="1"/>
</dbReference>
<dbReference type="InterPro" id="IPR002189">
    <property type="entry name" value="CapZ_alpha"/>
</dbReference>
<dbReference type="GO" id="GO:0051015">
    <property type="term" value="F:actin filament binding"/>
    <property type="evidence" value="ECO:0007669"/>
    <property type="project" value="TreeGrafter"/>
</dbReference>
<protein>
    <recommendedName>
        <fullName evidence="2 6">F-actin-capping protein subunit alpha</fullName>
    </recommendedName>
</protein>
<dbReference type="OrthoDB" id="340550at2759"/>
<evidence type="ECO:0000313" key="8">
    <source>
        <dbReference type="Proteomes" id="UP000242875"/>
    </source>
</evidence>
<comment type="function">
    <text evidence="5 6">F-actin-capping proteins bind in a Ca(2+)-independent manner to the fast growing ends of actin filaments (barbed end) thereby blocking the exchange of subunits at these ends. Unlike other capping proteins (such as gelsolin and severin), these proteins do not sever actin filaments.</text>
</comment>
<dbReference type="SUPFAM" id="SSF90096">
    <property type="entry name" value="Subunits of heterodimeric actin filament capping protein Capz"/>
    <property type="match status" value="1"/>
</dbReference>
<proteinExistence type="inferred from homology"/>
<accession>A0A261XY46</accession>
<dbReference type="PANTHER" id="PTHR10653:SF0">
    <property type="entry name" value="F-ACTIN-CAPPING PROTEIN SUBUNIT ALPHA"/>
    <property type="match status" value="1"/>
</dbReference>
<evidence type="ECO:0000256" key="4">
    <source>
        <dbReference type="ARBA" id="ARBA00023203"/>
    </source>
</evidence>
<dbReference type="InterPro" id="IPR037282">
    <property type="entry name" value="CapZ_alpha/beta"/>
</dbReference>
<dbReference type="InterPro" id="IPR017865">
    <property type="entry name" value="F-actin_cap_asu_CS"/>
</dbReference>
<evidence type="ECO:0000256" key="6">
    <source>
        <dbReference type="RuleBase" id="RU365077"/>
    </source>
</evidence>
<evidence type="ECO:0000313" key="7">
    <source>
        <dbReference type="EMBL" id="OZJ03238.1"/>
    </source>
</evidence>
<dbReference type="Proteomes" id="UP000242875">
    <property type="component" value="Unassembled WGS sequence"/>
</dbReference>
<organism evidence="7 8">
    <name type="scientific">Bifiguratus adelaidae</name>
    <dbReference type="NCBI Taxonomy" id="1938954"/>
    <lineage>
        <taxon>Eukaryota</taxon>
        <taxon>Fungi</taxon>
        <taxon>Fungi incertae sedis</taxon>
        <taxon>Mucoromycota</taxon>
        <taxon>Mucoromycotina</taxon>
        <taxon>Endogonomycetes</taxon>
        <taxon>Endogonales</taxon>
        <taxon>Endogonales incertae sedis</taxon>
        <taxon>Bifiguratus</taxon>
    </lineage>
</organism>
<dbReference type="Pfam" id="PF01267">
    <property type="entry name" value="F-actin_cap_A"/>
    <property type="match status" value="1"/>
</dbReference>
<dbReference type="EMBL" id="MVBO01000096">
    <property type="protein sequence ID" value="OZJ03238.1"/>
    <property type="molecule type" value="Genomic_DNA"/>
</dbReference>
<dbReference type="PRINTS" id="PR00191">
    <property type="entry name" value="FACTINCAPA"/>
</dbReference>
<sequence length="281" mass="32176">MQELSAAERMKAAESFLLQSPPGEINDVFHDIRTLINNDEALQTDVPDALLKYHTEQLTTVSKSNSSDSEQVVISEYNRVEDRFIDPRKRESFRFDSIRQTVEDVQSCEIDEESEPLRSALDTAVQKYALEHYPSGVVGVFSGSEGALHICIIDNKYNPANFWNGRWRSVWSKQANDTTWKGLIKVNVHYYEDGNVQLENEREVEVTIDGREEDHEAYGKALLKQIAAQEKTFQLALNEAYDELAETTFKGLRRALPLTRNKLDWNKILNYRIGNELGSRG</sequence>
<keyword evidence="8" id="KW-1185">Reference proteome</keyword>
<dbReference type="GO" id="GO:0051016">
    <property type="term" value="P:barbed-end actin filament capping"/>
    <property type="evidence" value="ECO:0007669"/>
    <property type="project" value="UniProtKB-UniRule"/>
</dbReference>
<dbReference type="GO" id="GO:0030863">
    <property type="term" value="C:cortical cytoskeleton"/>
    <property type="evidence" value="ECO:0007669"/>
    <property type="project" value="TreeGrafter"/>
</dbReference>
<comment type="caution">
    <text evidence="7">The sequence shown here is derived from an EMBL/GenBank/DDBJ whole genome shotgun (WGS) entry which is preliminary data.</text>
</comment>
<evidence type="ECO:0000256" key="1">
    <source>
        <dbReference type="ARBA" id="ARBA00010479"/>
    </source>
</evidence>